<dbReference type="EMBL" id="CP075371">
    <property type="protein sequence ID" value="QVT78508.1"/>
    <property type="molecule type" value="Genomic_DNA"/>
</dbReference>
<evidence type="ECO:0000256" key="1">
    <source>
        <dbReference type="ARBA" id="ARBA00004141"/>
    </source>
</evidence>
<sequence>MLGRGLLLVCLAGVLWGTIGPSVPLAVEASGLGPLTVGALRGLVAAGVLLAAVASVGRLRRCWVLARPQWRRVVAVGVLTATFQQLFFVAVLWAGVSIATVVCLGFAPALLLVVGSVRERRPPAAGALATVVVAVVGLLLVGGAGSEGPAGSRPVVGVLAALAAGAAYGFSAEVGAPLSRRLDTLTMTTATMVVAAGVLLPLGLGLPLLRGEPVLTADLASWGWIVYLGVVTMAVAYALLFTGLRTTSSGTAVVASLLEPVTAVLLAVAFLGERLSPAGVLGSVLILLAIATLGRRTREPAPQ</sequence>
<protein>
    <submittedName>
        <fullName evidence="8">Cystine transporter YijE</fullName>
    </submittedName>
</protein>
<organism evidence="8 9">
    <name type="scientific">Nocardioides aquaticus</name>
    <dbReference type="NCBI Taxonomy" id="160826"/>
    <lineage>
        <taxon>Bacteria</taxon>
        <taxon>Bacillati</taxon>
        <taxon>Actinomycetota</taxon>
        <taxon>Actinomycetes</taxon>
        <taxon>Propionibacteriales</taxon>
        <taxon>Nocardioidaceae</taxon>
        <taxon>Nocardioides</taxon>
    </lineage>
</organism>
<comment type="subcellular location">
    <subcellularLocation>
        <location evidence="1">Membrane</location>
        <topology evidence="1">Multi-pass membrane protein</topology>
    </subcellularLocation>
</comment>
<evidence type="ECO:0000256" key="3">
    <source>
        <dbReference type="ARBA" id="ARBA00022692"/>
    </source>
</evidence>
<feature type="transmembrane region" description="Helical" evidence="6">
    <location>
        <begin position="98"/>
        <end position="117"/>
    </location>
</feature>
<evidence type="ECO:0000256" key="2">
    <source>
        <dbReference type="ARBA" id="ARBA00007362"/>
    </source>
</evidence>
<dbReference type="Pfam" id="PF00892">
    <property type="entry name" value="EamA"/>
    <property type="match status" value="2"/>
</dbReference>
<feature type="domain" description="EamA" evidence="7">
    <location>
        <begin position="157"/>
        <end position="292"/>
    </location>
</feature>
<feature type="transmembrane region" description="Helical" evidence="6">
    <location>
        <begin position="39"/>
        <end position="60"/>
    </location>
</feature>
<name>A0ABX8EDF8_9ACTN</name>
<feature type="transmembrane region" description="Helical" evidence="6">
    <location>
        <begin position="156"/>
        <end position="178"/>
    </location>
</feature>
<feature type="domain" description="EamA" evidence="7">
    <location>
        <begin position="4"/>
        <end position="141"/>
    </location>
</feature>
<proteinExistence type="inferred from homology"/>
<dbReference type="InterPro" id="IPR050638">
    <property type="entry name" value="AA-Vitamin_Transporters"/>
</dbReference>
<evidence type="ECO:0000259" key="7">
    <source>
        <dbReference type="Pfam" id="PF00892"/>
    </source>
</evidence>
<feature type="transmembrane region" description="Helical" evidence="6">
    <location>
        <begin position="190"/>
        <end position="209"/>
    </location>
</feature>
<keyword evidence="5 6" id="KW-0472">Membrane</keyword>
<feature type="transmembrane region" description="Helical" evidence="6">
    <location>
        <begin position="221"/>
        <end position="240"/>
    </location>
</feature>
<feature type="transmembrane region" description="Helical" evidence="6">
    <location>
        <begin position="252"/>
        <end position="271"/>
    </location>
</feature>
<keyword evidence="9" id="KW-1185">Reference proteome</keyword>
<dbReference type="Proteomes" id="UP000679307">
    <property type="component" value="Chromosome"/>
</dbReference>
<dbReference type="PANTHER" id="PTHR32322">
    <property type="entry name" value="INNER MEMBRANE TRANSPORTER"/>
    <property type="match status" value="1"/>
</dbReference>
<feature type="transmembrane region" description="Helical" evidence="6">
    <location>
        <begin position="277"/>
        <end position="294"/>
    </location>
</feature>
<feature type="transmembrane region" description="Helical" evidence="6">
    <location>
        <begin position="124"/>
        <end position="144"/>
    </location>
</feature>
<evidence type="ECO:0000256" key="4">
    <source>
        <dbReference type="ARBA" id="ARBA00022989"/>
    </source>
</evidence>
<evidence type="ECO:0000313" key="9">
    <source>
        <dbReference type="Proteomes" id="UP000679307"/>
    </source>
</evidence>
<evidence type="ECO:0000313" key="8">
    <source>
        <dbReference type="EMBL" id="QVT78508.1"/>
    </source>
</evidence>
<dbReference type="InterPro" id="IPR000620">
    <property type="entry name" value="EamA_dom"/>
</dbReference>
<reference evidence="8 9" key="1">
    <citation type="submission" date="2021-05" db="EMBL/GenBank/DDBJ databases">
        <title>Complete genome of Nocardioides aquaticus KCTC 9944T isolated from meromictic and hypersaline Ekho Lake, Antarctica.</title>
        <authorList>
            <person name="Hwang K."/>
            <person name="Kim K.M."/>
            <person name="Choe H."/>
        </authorList>
    </citation>
    <scope>NUCLEOTIDE SEQUENCE [LARGE SCALE GENOMIC DNA]</scope>
    <source>
        <strain evidence="8 9">KCTC 9944</strain>
    </source>
</reference>
<feature type="transmembrane region" description="Helical" evidence="6">
    <location>
        <begin position="72"/>
        <end position="92"/>
    </location>
</feature>
<accession>A0ABX8EDF8</accession>
<gene>
    <name evidence="8" type="primary">yijE_1</name>
    <name evidence="8" type="ORF">ENKNEFLB_00885</name>
</gene>
<evidence type="ECO:0000256" key="6">
    <source>
        <dbReference type="SAM" id="Phobius"/>
    </source>
</evidence>
<comment type="similarity">
    <text evidence="2">Belongs to the EamA transporter family.</text>
</comment>
<dbReference type="PANTHER" id="PTHR32322:SF2">
    <property type="entry name" value="EAMA DOMAIN-CONTAINING PROTEIN"/>
    <property type="match status" value="1"/>
</dbReference>
<keyword evidence="3 6" id="KW-0812">Transmembrane</keyword>
<keyword evidence="4 6" id="KW-1133">Transmembrane helix</keyword>
<evidence type="ECO:0000256" key="5">
    <source>
        <dbReference type="ARBA" id="ARBA00023136"/>
    </source>
</evidence>